<protein>
    <submittedName>
        <fullName evidence="1">Uncharacterized protein</fullName>
    </submittedName>
</protein>
<sequence>MAKFRRLSKRQRQTLYQDLVIRINYEQPPLLPTRIREDPLRVVYPASVDFPCFRKINDEELIRIRKFRKESSGVPQWGTGKPRGLCMPAQYCVGGGGCLSTNPYVTFSGSDGPLVVIWILLKVYPEGSLRQALSENPVTDYAWKKWPRSNWNRAESLS</sequence>
<name>A0A1B7NTK3_9EURO</name>
<organism evidence="1 2">
    <name type="scientific">Emergomyces africanus</name>
    <dbReference type="NCBI Taxonomy" id="1955775"/>
    <lineage>
        <taxon>Eukaryota</taxon>
        <taxon>Fungi</taxon>
        <taxon>Dikarya</taxon>
        <taxon>Ascomycota</taxon>
        <taxon>Pezizomycotina</taxon>
        <taxon>Eurotiomycetes</taxon>
        <taxon>Eurotiomycetidae</taxon>
        <taxon>Onygenales</taxon>
        <taxon>Ajellomycetaceae</taxon>
        <taxon>Emergomyces</taxon>
    </lineage>
</organism>
<accession>A0A1B7NTK3</accession>
<reference evidence="1 2" key="1">
    <citation type="submission" date="2015-07" db="EMBL/GenBank/DDBJ databases">
        <title>Emmonsia species relationships and genome sequence.</title>
        <authorList>
            <person name="Cuomo C.A."/>
            <person name="Schwartz I.S."/>
            <person name="Kenyon C."/>
            <person name="de Hoog G.S."/>
            <person name="Govender N.P."/>
            <person name="Botha A."/>
            <person name="Moreno L."/>
            <person name="de Vries M."/>
            <person name="Munoz J.F."/>
            <person name="Stielow J.B."/>
        </authorList>
    </citation>
    <scope>NUCLEOTIDE SEQUENCE [LARGE SCALE GENOMIC DNA]</scope>
    <source>
        <strain evidence="1 2">CBS 136260</strain>
    </source>
</reference>
<dbReference type="STRING" id="1658172.A0A1B7NTK3"/>
<comment type="caution">
    <text evidence="1">The sequence shown here is derived from an EMBL/GenBank/DDBJ whole genome shotgun (WGS) entry which is preliminary data.</text>
</comment>
<gene>
    <name evidence="1" type="ORF">ACJ72_05578</name>
</gene>
<dbReference type="AlphaFoldDB" id="A0A1B7NTK3"/>
<evidence type="ECO:0000313" key="2">
    <source>
        <dbReference type="Proteomes" id="UP000091918"/>
    </source>
</evidence>
<dbReference type="Proteomes" id="UP000091918">
    <property type="component" value="Unassembled WGS sequence"/>
</dbReference>
<keyword evidence="2" id="KW-1185">Reference proteome</keyword>
<dbReference type="EMBL" id="LGUA01000800">
    <property type="protein sequence ID" value="OAX80096.1"/>
    <property type="molecule type" value="Genomic_DNA"/>
</dbReference>
<evidence type="ECO:0000313" key="1">
    <source>
        <dbReference type="EMBL" id="OAX80096.1"/>
    </source>
</evidence>
<proteinExistence type="predicted"/>